<comment type="caution">
    <text evidence="2">The sequence shown here is derived from an EMBL/GenBank/DDBJ whole genome shotgun (WGS) entry which is preliminary data.</text>
</comment>
<keyword evidence="3" id="KW-1185">Reference proteome</keyword>
<sequence>MPTGSGEGGRMDDRKLTVCYGRGNYKQSPPQILLQGKWLEQAGFSAGDKITVKCQQGQLIITKNGTRADSTE</sequence>
<dbReference type="Pfam" id="PF08845">
    <property type="entry name" value="SymE_toxin"/>
    <property type="match status" value="1"/>
</dbReference>
<dbReference type="InterPro" id="IPR014944">
    <property type="entry name" value="Toxin_SymE-like"/>
</dbReference>
<dbReference type="GO" id="GO:0005737">
    <property type="term" value="C:cytoplasm"/>
    <property type="evidence" value="ECO:0007669"/>
    <property type="project" value="InterPro"/>
</dbReference>
<name>A0A7X3MLK7_9FIRM</name>
<dbReference type="GO" id="GO:0016788">
    <property type="term" value="F:hydrolase activity, acting on ester bonds"/>
    <property type="evidence" value="ECO:0007669"/>
    <property type="project" value="InterPro"/>
</dbReference>
<dbReference type="GO" id="GO:0003723">
    <property type="term" value="F:RNA binding"/>
    <property type="evidence" value="ECO:0007669"/>
    <property type="project" value="InterPro"/>
</dbReference>
<dbReference type="RefSeq" id="WP_103242555.1">
    <property type="nucleotide sequence ID" value="NZ_WUQX01000001.1"/>
</dbReference>
<protein>
    <submittedName>
        <fullName evidence="2">Type I addiction module toxin, SymE family</fullName>
    </submittedName>
</protein>
<evidence type="ECO:0000259" key="1">
    <source>
        <dbReference type="Pfam" id="PF08845"/>
    </source>
</evidence>
<dbReference type="Proteomes" id="UP000460412">
    <property type="component" value="Unassembled WGS sequence"/>
</dbReference>
<dbReference type="AlphaFoldDB" id="A0A7X3MLK7"/>
<accession>A0A7X3MLK7</accession>
<evidence type="ECO:0000313" key="2">
    <source>
        <dbReference type="EMBL" id="MXP78614.1"/>
    </source>
</evidence>
<dbReference type="EMBL" id="WUQX01000001">
    <property type="protein sequence ID" value="MXP78614.1"/>
    <property type="molecule type" value="Genomic_DNA"/>
</dbReference>
<organism evidence="2 3">
    <name type="scientific">Sporofaciens musculi</name>
    <dbReference type="NCBI Taxonomy" id="2681861"/>
    <lineage>
        <taxon>Bacteria</taxon>
        <taxon>Bacillati</taxon>
        <taxon>Bacillota</taxon>
        <taxon>Clostridia</taxon>
        <taxon>Lachnospirales</taxon>
        <taxon>Lachnospiraceae</taxon>
        <taxon>Sporofaciens</taxon>
    </lineage>
</organism>
<proteinExistence type="predicted"/>
<gene>
    <name evidence="2" type="ORF">GN277_25730</name>
</gene>
<evidence type="ECO:0000313" key="3">
    <source>
        <dbReference type="Proteomes" id="UP000460412"/>
    </source>
</evidence>
<feature type="domain" description="Toxin SymE-like" evidence="1">
    <location>
        <begin position="14"/>
        <end position="62"/>
    </location>
</feature>
<reference evidence="2 3" key="1">
    <citation type="submission" date="2019-12" db="EMBL/GenBank/DDBJ databases">
        <title>Sporaefaciens musculi gen. nov., sp. nov., a novel bacterium isolated from the caecum of an obese mouse.</title>
        <authorList>
            <person name="Rasmussen T.S."/>
            <person name="Streidl T."/>
            <person name="Hitch T.C.A."/>
            <person name="Wortmann E."/>
            <person name="Deptula P."/>
            <person name="Hansen M."/>
            <person name="Nielsen D.S."/>
            <person name="Clavel T."/>
            <person name="Vogensen F.K."/>
        </authorList>
    </citation>
    <scope>NUCLEOTIDE SEQUENCE [LARGE SCALE GENOMIC DNA]</scope>
    <source>
        <strain evidence="2 3">WCA-9-b2</strain>
    </source>
</reference>
<dbReference type="GO" id="GO:0016070">
    <property type="term" value="P:RNA metabolic process"/>
    <property type="evidence" value="ECO:0007669"/>
    <property type="project" value="InterPro"/>
</dbReference>